<dbReference type="InterPro" id="IPR036034">
    <property type="entry name" value="PDZ_sf"/>
</dbReference>
<dbReference type="InterPro" id="IPR008269">
    <property type="entry name" value="Lon_proteolytic"/>
</dbReference>
<comment type="caution">
    <text evidence="3">The sequence shown here is derived from an EMBL/GenBank/DDBJ whole genome shotgun (WGS) entry which is preliminary data.</text>
</comment>
<dbReference type="GO" id="GO:0004252">
    <property type="term" value="F:serine-type endopeptidase activity"/>
    <property type="evidence" value="ECO:0007669"/>
    <property type="project" value="UniProtKB-EC"/>
</dbReference>
<dbReference type="RefSeq" id="WP_062021787.1">
    <property type="nucleotide sequence ID" value="NZ_LQQC01000010.1"/>
</dbReference>
<evidence type="ECO:0000259" key="2">
    <source>
        <dbReference type="Pfam" id="PF05362"/>
    </source>
</evidence>
<evidence type="ECO:0000313" key="3">
    <source>
        <dbReference type="EMBL" id="KXZ58390.1"/>
    </source>
</evidence>
<protein>
    <submittedName>
        <fullName evidence="3">Lon protease</fullName>
        <ecNumber evidence="3">3.4.21.53</ecNumber>
    </submittedName>
</protein>
<gene>
    <name evidence="3" type="primary">lon</name>
    <name evidence="3" type="ORF">Bravens_01439</name>
</gene>
<accession>A0A150H9N8</accession>
<keyword evidence="3" id="KW-0378">Hydrolase</keyword>
<keyword evidence="1" id="KW-1133">Transmembrane helix</keyword>
<dbReference type="GO" id="GO:0004176">
    <property type="term" value="F:ATP-dependent peptidase activity"/>
    <property type="evidence" value="ECO:0007669"/>
    <property type="project" value="InterPro"/>
</dbReference>
<sequence>MARHSDQPRRRISAFAVSSFLAFVLVLVTVVLPVPYMVETPGPVFNTLGKVKDTDKDVVEITGTKTYPTDGQLNMLTVGVVGGPDRHMSALRAFMGVLKGTETVVPTESMYPLDTTGEQVSQTNTAQMTSSQDIATAAALSELGMDYTVRMRVAEDPADGPARGKVAQGDTVLAINGKEVEGPDALQTIHAEVEKGSPVELRLVSGGKERTETVQPTMIDGKHRMGVLLNQDFDFPVDVKFNLDNIGGPSAGTVFALTIIDKLTEGPLAGDKNVAGTGAITADGTVQPIGGARQKVAAADDAGSEYFLSPRDNCAEAVDAAKGRDITVVRIDNLHAAKTALEDIAEDRTSDLPSCSADR</sequence>
<proteinExistence type="predicted"/>
<keyword evidence="3" id="KW-0645">Protease</keyword>
<evidence type="ECO:0000313" key="4">
    <source>
        <dbReference type="Proteomes" id="UP000243589"/>
    </source>
</evidence>
<feature type="transmembrane region" description="Helical" evidence="1">
    <location>
        <begin position="12"/>
        <end position="38"/>
    </location>
</feature>
<dbReference type="SUPFAM" id="SSF50156">
    <property type="entry name" value="PDZ domain-like"/>
    <property type="match status" value="1"/>
</dbReference>
<dbReference type="PANTHER" id="PTHR10046">
    <property type="entry name" value="ATP DEPENDENT LON PROTEASE FAMILY MEMBER"/>
    <property type="match status" value="1"/>
</dbReference>
<dbReference type="Proteomes" id="UP000243589">
    <property type="component" value="Unassembled WGS sequence"/>
</dbReference>
<reference evidence="3 4" key="1">
    <citation type="submission" date="2016-01" db="EMBL/GenBank/DDBJ databases">
        <title>Use of Whole Genome Sequencing to ascertain that Brevibacterium massiliense (Roux, Raoult 2009) is a later heterotypic synonym of Brevibacterium ravenspurgense (Mages 2008).</title>
        <authorList>
            <person name="Bernier A.-M."/>
            <person name="Burdz T."/>
            <person name="Huynh C."/>
            <person name="Pachecho A.L."/>
            <person name="Wiebe D."/>
            <person name="Bonner C."/>
            <person name="Bernard K."/>
        </authorList>
    </citation>
    <scope>NUCLEOTIDE SEQUENCE [LARGE SCALE GENOMIC DNA]</scope>
    <source>
        <strain evidence="3 4">CCUG56047</strain>
    </source>
</reference>
<dbReference type="GO" id="GO:0005524">
    <property type="term" value="F:ATP binding"/>
    <property type="evidence" value="ECO:0007669"/>
    <property type="project" value="InterPro"/>
</dbReference>
<dbReference type="Pfam" id="PF05362">
    <property type="entry name" value="Lon_C"/>
    <property type="match status" value="1"/>
</dbReference>
<keyword evidence="4" id="KW-1185">Reference proteome</keyword>
<feature type="domain" description="Lon proteolytic" evidence="2">
    <location>
        <begin position="248"/>
        <end position="318"/>
    </location>
</feature>
<dbReference type="EC" id="3.4.21.53" evidence="3"/>
<dbReference type="Gene3D" id="2.30.42.10">
    <property type="match status" value="1"/>
</dbReference>
<dbReference type="GO" id="GO:0030163">
    <property type="term" value="P:protein catabolic process"/>
    <property type="evidence" value="ECO:0007669"/>
    <property type="project" value="InterPro"/>
</dbReference>
<name>A0A150H9N8_9MICO</name>
<dbReference type="InterPro" id="IPR027065">
    <property type="entry name" value="Lon_Prtase"/>
</dbReference>
<dbReference type="Gene3D" id="3.30.230.10">
    <property type="match status" value="1"/>
</dbReference>
<organism evidence="3 4">
    <name type="scientific">Brevibacterium ravenspurgense</name>
    <dbReference type="NCBI Taxonomy" id="479117"/>
    <lineage>
        <taxon>Bacteria</taxon>
        <taxon>Bacillati</taxon>
        <taxon>Actinomycetota</taxon>
        <taxon>Actinomycetes</taxon>
        <taxon>Micrococcales</taxon>
        <taxon>Brevibacteriaceae</taxon>
        <taxon>Brevibacterium</taxon>
    </lineage>
</organism>
<keyword evidence="1" id="KW-0812">Transmembrane</keyword>
<dbReference type="InterPro" id="IPR020568">
    <property type="entry name" value="Ribosomal_Su5_D2-typ_SF"/>
</dbReference>
<dbReference type="InterPro" id="IPR014721">
    <property type="entry name" value="Ribsml_uS5_D2-typ_fold_subgr"/>
</dbReference>
<dbReference type="GO" id="GO:0006508">
    <property type="term" value="P:proteolysis"/>
    <property type="evidence" value="ECO:0007669"/>
    <property type="project" value="UniProtKB-KW"/>
</dbReference>
<evidence type="ECO:0000256" key="1">
    <source>
        <dbReference type="SAM" id="Phobius"/>
    </source>
</evidence>
<dbReference type="AlphaFoldDB" id="A0A150H9N8"/>
<dbReference type="SUPFAM" id="SSF54211">
    <property type="entry name" value="Ribosomal protein S5 domain 2-like"/>
    <property type="match status" value="1"/>
</dbReference>
<dbReference type="PATRIC" id="fig|479117.4.peg.1427"/>
<dbReference type="EMBL" id="LQQC01000010">
    <property type="protein sequence ID" value="KXZ58390.1"/>
    <property type="molecule type" value="Genomic_DNA"/>
</dbReference>
<keyword evidence="1" id="KW-0472">Membrane</keyword>